<proteinExistence type="predicted"/>
<keyword evidence="1" id="KW-0812">Transmembrane</keyword>
<evidence type="ECO:0000256" key="1">
    <source>
        <dbReference type="SAM" id="Phobius"/>
    </source>
</evidence>
<dbReference type="OrthoDB" id="9776021at2"/>
<sequence length="281" mass="31224">MTDIEARRRELRQQVGLLGRITSAADIPDRWHRRLASWLKPRHLVAVSSGAAFVVLLLLLVLWTAGFSIVPRERFALLAAVESVVPNASELGAADLRVRSSAAARAIMLIDHAITSRPADPAALGWYARIFGKPAPQLDPGREAVFLNLIDKIAANPVESRTDIVDRMVMWAAASLDGDVWALLKKIGDSPPKVRATFIQAGGGDLLKVLVWMRERQERGNEVRSLEAAVVGHRLELDDQTKALQEQFRKMTAQLEASRDLRQTCTRHVRAFESCMTARNR</sequence>
<dbReference type="PATRIC" id="fig|1526658.3.peg.2565"/>
<feature type="transmembrane region" description="Helical" evidence="1">
    <location>
        <begin position="43"/>
        <end position="65"/>
    </location>
</feature>
<evidence type="ECO:0000313" key="3">
    <source>
        <dbReference type="Proteomes" id="UP000037822"/>
    </source>
</evidence>
<comment type="caution">
    <text evidence="2">The sequence shown here is derived from an EMBL/GenBank/DDBJ whole genome shotgun (WGS) entry which is preliminary data.</text>
</comment>
<accession>A0A0N1N2B0</accession>
<dbReference type="Proteomes" id="UP000037822">
    <property type="component" value="Unassembled WGS sequence"/>
</dbReference>
<reference evidence="2 3" key="1">
    <citation type="submission" date="2015-07" db="EMBL/GenBank/DDBJ databases">
        <title>Whole genome sequencing of Bosea vaviloviae isolated from cave pool.</title>
        <authorList>
            <person name="Tan N.E.H."/>
            <person name="Lee Y.P."/>
            <person name="Gan H.M."/>
            <person name="Barton H."/>
            <person name="Savka M.A."/>
        </authorList>
    </citation>
    <scope>NUCLEOTIDE SEQUENCE [LARGE SCALE GENOMIC DNA]</scope>
    <source>
        <strain evidence="2 3">SD260</strain>
    </source>
</reference>
<gene>
    <name evidence="2" type="ORF">AE618_11280</name>
</gene>
<organism evidence="2 3">
    <name type="scientific">Bosea vaviloviae</name>
    <dbReference type="NCBI Taxonomy" id="1526658"/>
    <lineage>
        <taxon>Bacteria</taxon>
        <taxon>Pseudomonadati</taxon>
        <taxon>Pseudomonadota</taxon>
        <taxon>Alphaproteobacteria</taxon>
        <taxon>Hyphomicrobiales</taxon>
        <taxon>Boseaceae</taxon>
        <taxon>Bosea</taxon>
    </lineage>
</organism>
<dbReference type="EMBL" id="LGSZ01000037">
    <property type="protein sequence ID" value="KPH80803.1"/>
    <property type="molecule type" value="Genomic_DNA"/>
</dbReference>
<keyword evidence="3" id="KW-1185">Reference proteome</keyword>
<evidence type="ECO:0000313" key="2">
    <source>
        <dbReference type="EMBL" id="KPH80803.1"/>
    </source>
</evidence>
<keyword evidence="1" id="KW-0472">Membrane</keyword>
<dbReference type="RefSeq" id="WP_054209163.1">
    <property type="nucleotide sequence ID" value="NZ_LGSZ01000037.1"/>
</dbReference>
<protein>
    <submittedName>
        <fullName evidence="2">Uncharacterized protein</fullName>
    </submittedName>
</protein>
<dbReference type="AlphaFoldDB" id="A0A0N1N2B0"/>
<name>A0A0N1N2B0_9HYPH</name>
<keyword evidence="1" id="KW-1133">Transmembrane helix</keyword>